<evidence type="ECO:0000256" key="1">
    <source>
        <dbReference type="ARBA" id="ARBA00004651"/>
    </source>
</evidence>
<dbReference type="InterPro" id="IPR011701">
    <property type="entry name" value="MFS"/>
</dbReference>
<dbReference type="Pfam" id="PF07690">
    <property type="entry name" value="MFS_1"/>
    <property type="match status" value="1"/>
</dbReference>
<feature type="transmembrane region" description="Helical" evidence="5">
    <location>
        <begin position="99"/>
        <end position="116"/>
    </location>
</feature>
<feature type="transmembrane region" description="Helical" evidence="5">
    <location>
        <begin position="198"/>
        <end position="219"/>
    </location>
</feature>
<dbReference type="EMBL" id="JBHFNR010000277">
    <property type="protein sequence ID" value="MFB2898068.1"/>
    <property type="molecule type" value="Genomic_DNA"/>
</dbReference>
<keyword evidence="3 5" id="KW-1133">Transmembrane helix</keyword>
<dbReference type="PROSITE" id="PS50850">
    <property type="entry name" value="MFS"/>
    <property type="match status" value="1"/>
</dbReference>
<dbReference type="PANTHER" id="PTHR23521">
    <property type="entry name" value="TRANSPORTER MFS SUPERFAMILY"/>
    <property type="match status" value="1"/>
</dbReference>
<feature type="transmembrane region" description="Helical" evidence="5">
    <location>
        <begin position="128"/>
        <end position="153"/>
    </location>
</feature>
<reference evidence="7 8" key="1">
    <citation type="submission" date="2024-09" db="EMBL/GenBank/DDBJ databases">
        <title>Floridaenema gen nov. (Aerosakkonemataceae, Aerosakkonematales ord. nov., Cyanobacteria) from benthic tropical and subtropical fresh waters, with the description of four new species.</title>
        <authorList>
            <person name="Moretto J.A."/>
            <person name="Berthold D.E."/>
            <person name="Lefler F.W."/>
            <person name="Huang I.-S."/>
            <person name="Laughinghouse H. IV."/>
        </authorList>
    </citation>
    <scope>NUCLEOTIDE SEQUENCE [LARGE SCALE GENOMIC DNA]</scope>
    <source>
        <strain evidence="7 8">BLCC-F50</strain>
    </source>
</reference>
<evidence type="ECO:0000313" key="7">
    <source>
        <dbReference type="EMBL" id="MFB2898068.1"/>
    </source>
</evidence>
<evidence type="ECO:0000256" key="3">
    <source>
        <dbReference type="ARBA" id="ARBA00022989"/>
    </source>
</evidence>
<keyword evidence="4 5" id="KW-0472">Membrane</keyword>
<protein>
    <submittedName>
        <fullName evidence="7">MFS transporter</fullName>
    </submittedName>
</protein>
<dbReference type="PANTHER" id="PTHR23521:SF3">
    <property type="entry name" value="MFS TRANSPORTER"/>
    <property type="match status" value="1"/>
</dbReference>
<comment type="caution">
    <text evidence="7">The sequence shown here is derived from an EMBL/GenBank/DDBJ whole genome shotgun (WGS) entry which is preliminary data.</text>
</comment>
<evidence type="ECO:0000256" key="2">
    <source>
        <dbReference type="ARBA" id="ARBA00022692"/>
    </source>
</evidence>
<dbReference type="RefSeq" id="WP_413267672.1">
    <property type="nucleotide sequence ID" value="NZ_JBHFNR010000277.1"/>
</dbReference>
<feature type="transmembrane region" description="Helical" evidence="5">
    <location>
        <begin position="261"/>
        <end position="282"/>
    </location>
</feature>
<evidence type="ECO:0000256" key="5">
    <source>
        <dbReference type="SAM" id="Phobius"/>
    </source>
</evidence>
<evidence type="ECO:0000256" key="4">
    <source>
        <dbReference type="ARBA" id="ARBA00023136"/>
    </source>
</evidence>
<dbReference type="InterPro" id="IPR005829">
    <property type="entry name" value="Sugar_transporter_CS"/>
</dbReference>
<feature type="domain" description="Major facilitator superfamily (MFS) profile" evidence="6">
    <location>
        <begin position="4"/>
        <end position="379"/>
    </location>
</feature>
<feature type="transmembrane region" description="Helical" evidence="5">
    <location>
        <begin position="288"/>
        <end position="309"/>
    </location>
</feature>
<keyword evidence="8" id="KW-1185">Reference proteome</keyword>
<keyword evidence="2 5" id="KW-0812">Transmembrane</keyword>
<dbReference type="InterPro" id="IPR036259">
    <property type="entry name" value="MFS_trans_sf"/>
</dbReference>
<feature type="transmembrane region" description="Helical" evidence="5">
    <location>
        <begin position="34"/>
        <end position="58"/>
    </location>
</feature>
<sequence length="379" mass="40075">MKQPVLIVALAIFLITHAANLQIPLYGTYARLAGFGSGISALAFSTYVAGLLPTLILLGGASDRIGRKKVILASLLFACVATFLMIAQPTIYTLLITRVLQGIGVGLITGTGTAYLSTLMPQHSAKVAAYVSLTTALGFSSGAIFTNAVLSIQDSLVPLSYWIVFVLILGGIGLSVGIPEQATKPTSLIRLPLFPTKAIWAGLAIALAWSLAGIVGIILPAQFTQYGLPNWSGPMLFIIVITGVLFQPVARRMDAGRSLQLGSLLLMIGYVLFTIGAAFGILSLVLVGVAIAGTACYGFTYLGGLAQVVQLDSSQSARVASGYFVCAYLGYGIPVILIGFFSERFGITNTLVGFGVFFLVSNALLITVYQRQKKEKRYI</sequence>
<feature type="transmembrane region" description="Helical" evidence="5">
    <location>
        <begin position="321"/>
        <end position="341"/>
    </location>
</feature>
<organism evidence="7 8">
    <name type="scientific">Floridaenema flaviceps BLCC-F50</name>
    <dbReference type="NCBI Taxonomy" id="3153642"/>
    <lineage>
        <taxon>Bacteria</taxon>
        <taxon>Bacillati</taxon>
        <taxon>Cyanobacteriota</taxon>
        <taxon>Cyanophyceae</taxon>
        <taxon>Oscillatoriophycideae</taxon>
        <taxon>Aerosakkonematales</taxon>
        <taxon>Aerosakkonemataceae</taxon>
        <taxon>Floridanema</taxon>
        <taxon>Floridanema flaviceps</taxon>
    </lineage>
</organism>
<dbReference type="InterPro" id="IPR020846">
    <property type="entry name" value="MFS_dom"/>
</dbReference>
<dbReference type="SUPFAM" id="SSF103473">
    <property type="entry name" value="MFS general substrate transporter"/>
    <property type="match status" value="1"/>
</dbReference>
<feature type="transmembrane region" description="Helical" evidence="5">
    <location>
        <begin position="159"/>
        <end position="178"/>
    </location>
</feature>
<feature type="transmembrane region" description="Helical" evidence="5">
    <location>
        <begin position="231"/>
        <end position="249"/>
    </location>
</feature>
<evidence type="ECO:0000259" key="6">
    <source>
        <dbReference type="PROSITE" id="PS50850"/>
    </source>
</evidence>
<dbReference type="Gene3D" id="1.20.1250.20">
    <property type="entry name" value="MFS general substrate transporter like domains"/>
    <property type="match status" value="1"/>
</dbReference>
<accession>A0ABV4Y3M8</accession>
<name>A0ABV4Y3M8_9CYAN</name>
<evidence type="ECO:0000313" key="8">
    <source>
        <dbReference type="Proteomes" id="UP001576784"/>
    </source>
</evidence>
<dbReference type="Proteomes" id="UP001576784">
    <property type="component" value="Unassembled WGS sequence"/>
</dbReference>
<dbReference type="PROSITE" id="PS00216">
    <property type="entry name" value="SUGAR_TRANSPORT_1"/>
    <property type="match status" value="1"/>
</dbReference>
<feature type="transmembrane region" description="Helical" evidence="5">
    <location>
        <begin position="347"/>
        <end position="369"/>
    </location>
</feature>
<feature type="transmembrane region" description="Helical" evidence="5">
    <location>
        <begin position="70"/>
        <end position="87"/>
    </location>
</feature>
<gene>
    <name evidence="7" type="ORF">ACE1CI_34565</name>
</gene>
<proteinExistence type="predicted"/>
<comment type="subcellular location">
    <subcellularLocation>
        <location evidence="1">Cell membrane</location>
        <topology evidence="1">Multi-pass membrane protein</topology>
    </subcellularLocation>
</comment>